<dbReference type="InterPro" id="IPR018391">
    <property type="entry name" value="PQQ_b-propeller_rpt"/>
</dbReference>
<evidence type="ECO:0000313" key="3">
    <source>
        <dbReference type="EMBL" id="AOZ69008.1"/>
    </source>
</evidence>
<dbReference type="KEGG" id="rhp:LPB142_06470"/>
<dbReference type="InterPro" id="IPR011047">
    <property type="entry name" value="Quinoprotein_ADH-like_sf"/>
</dbReference>
<protein>
    <submittedName>
        <fullName evidence="3">Quinoprotein</fullName>
    </submittedName>
</protein>
<gene>
    <name evidence="3" type="ORF">LPB142_06470</name>
</gene>
<keyword evidence="1" id="KW-0732">Signal</keyword>
<feature type="chain" id="PRO_5009443549" evidence="1">
    <location>
        <begin position="17"/>
        <end position="439"/>
    </location>
</feature>
<dbReference type="Proteomes" id="UP000176562">
    <property type="component" value="Chromosome"/>
</dbReference>
<dbReference type="SMART" id="SM00564">
    <property type="entry name" value="PQQ"/>
    <property type="match status" value="5"/>
</dbReference>
<evidence type="ECO:0000313" key="4">
    <source>
        <dbReference type="Proteomes" id="UP000176562"/>
    </source>
</evidence>
<dbReference type="InterPro" id="IPR002372">
    <property type="entry name" value="PQQ_rpt_dom"/>
</dbReference>
<dbReference type="PROSITE" id="PS51257">
    <property type="entry name" value="PROKAR_LIPOPROTEIN"/>
    <property type="match status" value="1"/>
</dbReference>
<dbReference type="STRING" id="1850250.LPB142_06470"/>
<dbReference type="AlphaFoldDB" id="A0A1D9MB33"/>
<evidence type="ECO:0000259" key="2">
    <source>
        <dbReference type="Pfam" id="PF13360"/>
    </source>
</evidence>
<feature type="signal peptide" evidence="1">
    <location>
        <begin position="1"/>
        <end position="16"/>
    </location>
</feature>
<dbReference type="SUPFAM" id="SSF50998">
    <property type="entry name" value="Quinoprotein alcohol dehydrogenase-like"/>
    <property type="match status" value="2"/>
</dbReference>
<dbReference type="Gene3D" id="2.130.10.10">
    <property type="entry name" value="YVTN repeat-like/Quinoprotein amine dehydrogenase"/>
    <property type="match status" value="1"/>
</dbReference>
<evidence type="ECO:0000256" key="1">
    <source>
        <dbReference type="SAM" id="SignalP"/>
    </source>
</evidence>
<dbReference type="PANTHER" id="PTHR34512:SF30">
    <property type="entry name" value="OUTER MEMBRANE PROTEIN ASSEMBLY FACTOR BAMB"/>
    <property type="match status" value="1"/>
</dbReference>
<feature type="domain" description="Pyrrolo-quinoline quinone repeat" evidence="2">
    <location>
        <begin position="120"/>
        <end position="356"/>
    </location>
</feature>
<dbReference type="Pfam" id="PF13360">
    <property type="entry name" value="PQQ_2"/>
    <property type="match status" value="2"/>
</dbReference>
<reference evidence="3 4" key="1">
    <citation type="submission" date="2016-10" db="EMBL/GenBank/DDBJ databases">
        <title>Rhodobacter sp. LPB0142, isolated from sea water.</title>
        <authorList>
            <person name="Kim E."/>
            <person name="Yi H."/>
        </authorList>
    </citation>
    <scope>NUCLEOTIDE SEQUENCE [LARGE SCALE GENOMIC DNA]</scope>
    <source>
        <strain evidence="3 4">LPB0142</strain>
    </source>
</reference>
<dbReference type="PANTHER" id="PTHR34512">
    <property type="entry name" value="CELL SURFACE PROTEIN"/>
    <property type="match status" value="1"/>
</dbReference>
<accession>A0A1D9MB33</accession>
<sequence length="439" mass="44752">MTAVKLISGMAMLSVAALGLMGCEKEVILPGERLDPRAVLAGAAPAPAPLSTALSLPRPQANAEWTHRAGNATHALTNPAFGAGMTLAWAAPIGTGSDRKHRITAEPVIAGGRIFTLDAEARVAATSTAGGPLWATDLTPPADRAGDASGGGLAVAGNRLYATTGFGELVALDVATGAEVWRQKFDAAVGGAPTVSDGIVYVVARDASAWAIEAANGKVLWQLPGVNGAGAMTGVSAPAVNDRLVVFPFSSGEMIASLKAKGLTLWQGKVAGARIGRGYASISDLTGDPVIVGDRLYAGSSAGKLAAFDVNSGEKLWTADVGPVSPVQVAGGAIWLVSDENKLTRLDAASGETVWSVDLPYFEAEKPKKYRTIFVHYGPLLAGGRLYTASSDGLLRAFDPATGAALGQVEIPGGAATEPVVAGGTLYVVSRTGQLLAFR</sequence>
<proteinExistence type="predicted"/>
<dbReference type="EMBL" id="CP017781">
    <property type="protein sequence ID" value="AOZ69008.1"/>
    <property type="molecule type" value="Genomic_DNA"/>
</dbReference>
<dbReference type="InterPro" id="IPR015943">
    <property type="entry name" value="WD40/YVTN_repeat-like_dom_sf"/>
</dbReference>
<keyword evidence="4" id="KW-1185">Reference proteome</keyword>
<name>A0A1D9MB33_9RHOB</name>
<dbReference type="RefSeq" id="WP_071165868.1">
    <property type="nucleotide sequence ID" value="NZ_CP017781.1"/>
</dbReference>
<feature type="domain" description="Pyrrolo-quinoline quinone repeat" evidence="2">
    <location>
        <begin position="379"/>
        <end position="438"/>
    </location>
</feature>
<organism evidence="3 4">
    <name type="scientific">Rhodobacter xanthinilyticus</name>
    <dbReference type="NCBI Taxonomy" id="1850250"/>
    <lineage>
        <taxon>Bacteria</taxon>
        <taxon>Pseudomonadati</taxon>
        <taxon>Pseudomonadota</taxon>
        <taxon>Alphaproteobacteria</taxon>
        <taxon>Rhodobacterales</taxon>
        <taxon>Rhodobacter group</taxon>
        <taxon>Rhodobacter</taxon>
    </lineage>
</organism>